<evidence type="ECO:0000256" key="4">
    <source>
        <dbReference type="ARBA" id="ARBA00023204"/>
    </source>
</evidence>
<keyword evidence="3 5" id="KW-0378">Hydrolase</keyword>
<proteinExistence type="inferred from homology"/>
<dbReference type="GO" id="GO:0003677">
    <property type="term" value="F:DNA binding"/>
    <property type="evidence" value="ECO:0007669"/>
    <property type="project" value="InterPro"/>
</dbReference>
<name>A0A9D1DJR6_9FIRM</name>
<dbReference type="AlphaFoldDB" id="A0A9D1DJR6"/>
<keyword evidence="4 5" id="KW-0234">DNA repair</keyword>
<dbReference type="Gene3D" id="3.10.300.10">
    <property type="entry name" value="Methylpurine-DNA glycosylase (MPG)"/>
    <property type="match status" value="2"/>
</dbReference>
<protein>
    <recommendedName>
        <fullName evidence="5">Putative 3-methyladenine DNA glycosylase</fullName>
        <ecNumber evidence="5">3.2.2.-</ecNumber>
    </recommendedName>
</protein>
<keyword evidence="2 5" id="KW-0227">DNA damage</keyword>
<dbReference type="EMBL" id="DVHH01000013">
    <property type="protein sequence ID" value="HIR54075.1"/>
    <property type="molecule type" value="Genomic_DNA"/>
</dbReference>
<dbReference type="GO" id="GO:0006284">
    <property type="term" value="P:base-excision repair"/>
    <property type="evidence" value="ECO:0007669"/>
    <property type="project" value="InterPro"/>
</dbReference>
<evidence type="ECO:0000256" key="5">
    <source>
        <dbReference type="HAMAP-Rule" id="MF_00527"/>
    </source>
</evidence>
<dbReference type="NCBIfam" id="TIGR00567">
    <property type="entry name" value="3mg"/>
    <property type="match status" value="1"/>
</dbReference>
<comment type="caution">
    <text evidence="6">The sequence shown here is derived from an EMBL/GenBank/DDBJ whole genome shotgun (WGS) entry which is preliminary data.</text>
</comment>
<accession>A0A9D1DJR6</accession>
<evidence type="ECO:0000256" key="3">
    <source>
        <dbReference type="ARBA" id="ARBA00022801"/>
    </source>
</evidence>
<dbReference type="GO" id="GO:0003905">
    <property type="term" value="F:alkylbase DNA N-glycosylase activity"/>
    <property type="evidence" value="ECO:0007669"/>
    <property type="project" value="InterPro"/>
</dbReference>
<dbReference type="SUPFAM" id="SSF50486">
    <property type="entry name" value="FMT C-terminal domain-like"/>
    <property type="match status" value="1"/>
</dbReference>
<dbReference type="Proteomes" id="UP000824238">
    <property type="component" value="Unassembled WGS sequence"/>
</dbReference>
<evidence type="ECO:0000256" key="2">
    <source>
        <dbReference type="ARBA" id="ARBA00022763"/>
    </source>
</evidence>
<dbReference type="PANTHER" id="PTHR10429">
    <property type="entry name" value="DNA-3-METHYLADENINE GLYCOSYLASE"/>
    <property type="match status" value="1"/>
</dbReference>
<reference evidence="6" key="1">
    <citation type="submission" date="2020-10" db="EMBL/GenBank/DDBJ databases">
        <authorList>
            <person name="Gilroy R."/>
        </authorList>
    </citation>
    <scope>NUCLEOTIDE SEQUENCE</scope>
    <source>
        <strain evidence="6">ChiGjej3B3-7149</strain>
    </source>
</reference>
<evidence type="ECO:0000256" key="1">
    <source>
        <dbReference type="ARBA" id="ARBA00009232"/>
    </source>
</evidence>
<dbReference type="InterPro" id="IPR036995">
    <property type="entry name" value="MPG_sf"/>
</dbReference>
<dbReference type="InterPro" id="IPR003180">
    <property type="entry name" value="MPG"/>
</dbReference>
<dbReference type="Pfam" id="PF02245">
    <property type="entry name" value="Pur_DNA_glyco"/>
    <property type="match status" value="2"/>
</dbReference>
<dbReference type="InterPro" id="IPR011034">
    <property type="entry name" value="Formyl_transferase-like_C_sf"/>
</dbReference>
<evidence type="ECO:0000313" key="6">
    <source>
        <dbReference type="EMBL" id="HIR54075.1"/>
    </source>
</evidence>
<dbReference type="CDD" id="cd00540">
    <property type="entry name" value="AAG"/>
    <property type="match status" value="1"/>
</dbReference>
<reference evidence="6" key="2">
    <citation type="journal article" date="2021" name="PeerJ">
        <title>Extensive microbial diversity within the chicken gut microbiome revealed by metagenomics and culture.</title>
        <authorList>
            <person name="Gilroy R."/>
            <person name="Ravi A."/>
            <person name="Getino M."/>
            <person name="Pursley I."/>
            <person name="Horton D.L."/>
            <person name="Alikhan N.F."/>
            <person name="Baker D."/>
            <person name="Gharbi K."/>
            <person name="Hall N."/>
            <person name="Watson M."/>
            <person name="Adriaenssens E.M."/>
            <person name="Foster-Nyarko E."/>
            <person name="Jarju S."/>
            <person name="Secka A."/>
            <person name="Antonio M."/>
            <person name="Oren A."/>
            <person name="Chaudhuri R.R."/>
            <person name="La Ragione R."/>
            <person name="Hildebrand F."/>
            <person name="Pallen M.J."/>
        </authorList>
    </citation>
    <scope>NUCLEOTIDE SEQUENCE</scope>
    <source>
        <strain evidence="6">ChiGjej3B3-7149</strain>
    </source>
</reference>
<organism evidence="6 7">
    <name type="scientific">Candidatus Scatomorpha intestinigallinarum</name>
    <dbReference type="NCBI Taxonomy" id="2840923"/>
    <lineage>
        <taxon>Bacteria</taxon>
        <taxon>Bacillati</taxon>
        <taxon>Bacillota</taxon>
        <taxon>Clostridia</taxon>
        <taxon>Eubacteriales</taxon>
        <taxon>Candidatus Scatomorpha</taxon>
    </lineage>
</organism>
<dbReference type="PANTHER" id="PTHR10429:SF0">
    <property type="entry name" value="DNA-3-METHYLADENINE GLYCOSYLASE"/>
    <property type="match status" value="1"/>
</dbReference>
<gene>
    <name evidence="6" type="ORF">IAD36_00505</name>
</gene>
<comment type="similarity">
    <text evidence="1 5">Belongs to the DNA glycosylase MPG family.</text>
</comment>
<sequence length="170" mass="19235">MRLGSGFFSRDALDVAPELLGKVLVRSYPDGSERRLLITETEVYRGEEDTACHAHRGRTKRTEMLYRPGGAVYVYLCYGIHWLLNVITGPEDFPQGVLIRACLGFEGPGKLTKRLDITGEFNGADIASSSLLRIEDEGRKVYITTDKRVGIAYADEADRDRLWRFKARFD</sequence>
<evidence type="ECO:0000313" key="7">
    <source>
        <dbReference type="Proteomes" id="UP000824238"/>
    </source>
</evidence>
<dbReference type="HAMAP" id="MF_00527">
    <property type="entry name" value="3MGH"/>
    <property type="match status" value="1"/>
</dbReference>
<dbReference type="EC" id="3.2.2.-" evidence="5"/>